<dbReference type="RefSeq" id="WP_065942821.1">
    <property type="nucleotide sequence ID" value="NZ_CP008896.1"/>
</dbReference>
<feature type="transmembrane region" description="Helical" evidence="1">
    <location>
        <begin position="22"/>
        <end position="43"/>
    </location>
</feature>
<evidence type="ECO:0000313" key="3">
    <source>
        <dbReference type="Proteomes" id="UP000255125"/>
    </source>
</evidence>
<dbReference type="GeneID" id="55537276"/>
<evidence type="ECO:0000256" key="1">
    <source>
        <dbReference type="SAM" id="Phobius"/>
    </source>
</evidence>
<keyword evidence="1" id="KW-1133">Transmembrane helix</keyword>
<evidence type="ECO:0000313" key="2">
    <source>
        <dbReference type="EMBL" id="SUD33498.1"/>
    </source>
</evidence>
<dbReference type="OrthoDB" id="6199137at2"/>
<keyword evidence="1" id="KW-0812">Transmembrane</keyword>
<sequence length="55" mass="6135">MSGKPSLDDIEQAEKKPLWQRLGWLAMIWTGSVLALFVVASLMRMFMNAAGLSTH</sequence>
<protein>
    <submittedName>
        <fullName evidence="2">Cyanide insensitive terminal oxidase, putative subunit III</fullName>
    </submittedName>
</protein>
<gene>
    <name evidence="2" type="ORF">NCTC10392_04896</name>
</gene>
<dbReference type="Proteomes" id="UP000255125">
    <property type="component" value="Unassembled WGS sequence"/>
</dbReference>
<reference evidence="2 3" key="1">
    <citation type="submission" date="2018-06" db="EMBL/GenBank/DDBJ databases">
        <authorList>
            <consortium name="Pathogen Informatics"/>
            <person name="Doyle S."/>
        </authorList>
    </citation>
    <scope>NUCLEOTIDE SEQUENCE [LARGE SCALE GENOMIC DNA]</scope>
    <source>
        <strain evidence="2 3">NCTC10392</strain>
    </source>
</reference>
<accession>A0A379IJD3</accession>
<dbReference type="AlphaFoldDB" id="A0A379IJD3"/>
<dbReference type="EMBL" id="UGUS01000002">
    <property type="protein sequence ID" value="SUD33498.1"/>
    <property type="molecule type" value="Genomic_DNA"/>
</dbReference>
<dbReference type="Pfam" id="PF10617">
    <property type="entry name" value="DUF2474"/>
    <property type="match status" value="1"/>
</dbReference>
<proteinExistence type="predicted"/>
<organism evidence="2 3">
    <name type="scientific">Pseudomonas fluorescens</name>
    <dbReference type="NCBI Taxonomy" id="294"/>
    <lineage>
        <taxon>Bacteria</taxon>
        <taxon>Pseudomonadati</taxon>
        <taxon>Pseudomonadota</taxon>
        <taxon>Gammaproteobacteria</taxon>
        <taxon>Pseudomonadales</taxon>
        <taxon>Pseudomonadaceae</taxon>
        <taxon>Pseudomonas</taxon>
    </lineage>
</organism>
<name>A0A379IJD3_PSEFL</name>
<keyword evidence="1" id="KW-0472">Membrane</keyword>
<dbReference type="InterPro" id="IPR018895">
    <property type="entry name" value="DUF2474"/>
</dbReference>